<dbReference type="WBParaSite" id="nRc.2.0.1.t45957-RA">
    <property type="protein sequence ID" value="nRc.2.0.1.t45957-RA"/>
    <property type="gene ID" value="nRc.2.0.1.g45957"/>
</dbReference>
<reference evidence="3" key="1">
    <citation type="submission" date="2022-11" db="UniProtKB">
        <authorList>
            <consortium name="WormBaseParasite"/>
        </authorList>
    </citation>
    <scope>IDENTIFICATION</scope>
</reference>
<evidence type="ECO:0000313" key="2">
    <source>
        <dbReference type="Proteomes" id="UP000887565"/>
    </source>
</evidence>
<proteinExistence type="predicted"/>
<dbReference type="AlphaFoldDB" id="A0A915L5C1"/>
<feature type="region of interest" description="Disordered" evidence="1">
    <location>
        <begin position="53"/>
        <end position="96"/>
    </location>
</feature>
<feature type="compositionally biased region" description="Polar residues" evidence="1">
    <location>
        <begin position="53"/>
        <end position="77"/>
    </location>
</feature>
<name>A0A915L5C1_ROMCU</name>
<keyword evidence="2" id="KW-1185">Reference proteome</keyword>
<organism evidence="2 3">
    <name type="scientific">Romanomermis culicivorax</name>
    <name type="common">Nematode worm</name>
    <dbReference type="NCBI Taxonomy" id="13658"/>
    <lineage>
        <taxon>Eukaryota</taxon>
        <taxon>Metazoa</taxon>
        <taxon>Ecdysozoa</taxon>
        <taxon>Nematoda</taxon>
        <taxon>Enoplea</taxon>
        <taxon>Dorylaimia</taxon>
        <taxon>Mermithida</taxon>
        <taxon>Mermithoidea</taxon>
        <taxon>Mermithidae</taxon>
        <taxon>Romanomermis</taxon>
    </lineage>
</organism>
<protein>
    <submittedName>
        <fullName evidence="3">Uncharacterized protein</fullName>
    </submittedName>
</protein>
<evidence type="ECO:0000256" key="1">
    <source>
        <dbReference type="SAM" id="MobiDB-lite"/>
    </source>
</evidence>
<evidence type="ECO:0000313" key="3">
    <source>
        <dbReference type="WBParaSite" id="nRc.2.0.1.t45957-RA"/>
    </source>
</evidence>
<dbReference type="Proteomes" id="UP000887565">
    <property type="component" value="Unplaced"/>
</dbReference>
<accession>A0A915L5C1</accession>
<sequence>MKPPIFACRLLPLKQTKSHLVVPVIEHQQNQFVFMILTVFEKSDQIIPNTSSSKAVPIANSKSLDRTTNSGSSTSPLNGDVQFWKEGNVIEPRGDP</sequence>